<dbReference type="PANTHER" id="PTHR10353">
    <property type="entry name" value="GLYCOSYL HYDROLASE"/>
    <property type="match status" value="1"/>
</dbReference>
<dbReference type="EMBL" id="CABIKO010000534">
    <property type="protein sequence ID" value="VVA37409.1"/>
    <property type="molecule type" value="Genomic_DNA"/>
</dbReference>
<sequence length="155" mass="17730">MGMDAYRFSISWTRIFPNGTGQINQAGIDHYHSLIDALLSKGIEPYVTLYHWDLPQALHNGFHNPQIIQDYATYIETCFQNFGDRVKHWITFNKPHTVATQAYDLGAHAPGRKKYTSKQNGSVGASFDVMWYEPETNSTEDIEAAQRAQDFQLGW</sequence>
<dbReference type="Pfam" id="PF00232">
    <property type="entry name" value="Glyco_hydro_1"/>
    <property type="match status" value="1"/>
</dbReference>
<dbReference type="InParanoid" id="A0A5E4GC66"/>
<dbReference type="Gramene" id="VVA37409">
    <property type="protein sequence ID" value="VVA37409"/>
    <property type="gene ID" value="Prudul26B019821"/>
</dbReference>
<dbReference type="AlphaFoldDB" id="A0A5E4GC66"/>
<name>A0A5E4GC66_PRUDU</name>
<evidence type="ECO:0000313" key="4">
    <source>
        <dbReference type="Proteomes" id="UP000327085"/>
    </source>
</evidence>
<evidence type="ECO:0000256" key="2">
    <source>
        <dbReference type="RuleBase" id="RU003690"/>
    </source>
</evidence>
<evidence type="ECO:0000313" key="3">
    <source>
        <dbReference type="EMBL" id="VVA37409.1"/>
    </source>
</evidence>
<dbReference type="SUPFAM" id="SSF51445">
    <property type="entry name" value="(Trans)glycosidases"/>
    <property type="match status" value="1"/>
</dbReference>
<dbReference type="Gene3D" id="3.20.20.80">
    <property type="entry name" value="Glycosidases"/>
    <property type="match status" value="2"/>
</dbReference>
<accession>A0A5E4GC66</accession>
<dbReference type="InterPro" id="IPR017853">
    <property type="entry name" value="GH"/>
</dbReference>
<dbReference type="GO" id="GO:0005975">
    <property type="term" value="P:carbohydrate metabolic process"/>
    <property type="evidence" value="ECO:0007669"/>
    <property type="project" value="InterPro"/>
</dbReference>
<protein>
    <submittedName>
        <fullName evidence="3">PREDICTED: beta-glucosidase</fullName>
    </submittedName>
</protein>
<dbReference type="GO" id="GO:0008422">
    <property type="term" value="F:beta-glucosidase activity"/>
    <property type="evidence" value="ECO:0007669"/>
    <property type="project" value="TreeGrafter"/>
</dbReference>
<comment type="similarity">
    <text evidence="1 2">Belongs to the glycosyl hydrolase 1 family.</text>
</comment>
<gene>
    <name evidence="3" type="ORF">ALMOND_2B019821</name>
</gene>
<proteinExistence type="inferred from homology"/>
<organism evidence="3 4">
    <name type="scientific">Prunus dulcis</name>
    <name type="common">Almond</name>
    <name type="synonym">Amygdalus dulcis</name>
    <dbReference type="NCBI Taxonomy" id="3755"/>
    <lineage>
        <taxon>Eukaryota</taxon>
        <taxon>Viridiplantae</taxon>
        <taxon>Streptophyta</taxon>
        <taxon>Embryophyta</taxon>
        <taxon>Tracheophyta</taxon>
        <taxon>Spermatophyta</taxon>
        <taxon>Magnoliopsida</taxon>
        <taxon>eudicotyledons</taxon>
        <taxon>Gunneridae</taxon>
        <taxon>Pentapetalae</taxon>
        <taxon>rosids</taxon>
        <taxon>fabids</taxon>
        <taxon>Rosales</taxon>
        <taxon>Rosaceae</taxon>
        <taxon>Amygdaloideae</taxon>
        <taxon>Amygdaleae</taxon>
        <taxon>Prunus</taxon>
    </lineage>
</organism>
<reference evidence="4" key="1">
    <citation type="journal article" date="2020" name="Plant J.">
        <title>Transposons played a major role in the diversification between the closely related almond and peach genomes: results from the almond genome sequence.</title>
        <authorList>
            <person name="Alioto T."/>
            <person name="Alexiou K.G."/>
            <person name="Bardil A."/>
            <person name="Barteri F."/>
            <person name="Castanera R."/>
            <person name="Cruz F."/>
            <person name="Dhingra A."/>
            <person name="Duval H."/>
            <person name="Fernandez I Marti A."/>
            <person name="Frias L."/>
            <person name="Galan B."/>
            <person name="Garcia J.L."/>
            <person name="Howad W."/>
            <person name="Gomez-Garrido J."/>
            <person name="Gut M."/>
            <person name="Julca I."/>
            <person name="Morata J."/>
            <person name="Puigdomenech P."/>
            <person name="Ribeca P."/>
            <person name="Rubio Cabetas M.J."/>
            <person name="Vlasova A."/>
            <person name="Wirthensohn M."/>
            <person name="Garcia-Mas J."/>
            <person name="Gabaldon T."/>
            <person name="Casacuberta J.M."/>
            <person name="Arus P."/>
        </authorList>
    </citation>
    <scope>NUCLEOTIDE SEQUENCE [LARGE SCALE GENOMIC DNA]</scope>
    <source>
        <strain evidence="4">cv. Texas</strain>
    </source>
</reference>
<evidence type="ECO:0000256" key="1">
    <source>
        <dbReference type="ARBA" id="ARBA00010838"/>
    </source>
</evidence>
<dbReference type="PANTHER" id="PTHR10353:SF302">
    <property type="entry name" value="BETA-GLUCOSIDASE 40"/>
    <property type="match status" value="1"/>
</dbReference>
<dbReference type="Proteomes" id="UP000327085">
    <property type="component" value="Chromosome 1"/>
</dbReference>
<dbReference type="InterPro" id="IPR001360">
    <property type="entry name" value="Glyco_hydro_1"/>
</dbReference>